<dbReference type="AlphaFoldDB" id="A0A934VYU4"/>
<protein>
    <submittedName>
        <fullName evidence="2">VOC family protein</fullName>
    </submittedName>
</protein>
<dbReference type="InterPro" id="IPR050383">
    <property type="entry name" value="GlyoxalaseI/FosfomycinResist"/>
</dbReference>
<accession>A0A934VYU4</accession>
<name>A0A934VYU4_9RHOB</name>
<gene>
    <name evidence="2" type="ORF">JJJ17_10540</name>
</gene>
<dbReference type="Pfam" id="PF00903">
    <property type="entry name" value="Glyoxalase"/>
    <property type="match status" value="1"/>
</dbReference>
<dbReference type="InterPro" id="IPR029068">
    <property type="entry name" value="Glyas_Bleomycin-R_OHBP_Dase"/>
</dbReference>
<dbReference type="Proteomes" id="UP000640485">
    <property type="component" value="Unassembled WGS sequence"/>
</dbReference>
<dbReference type="RefSeq" id="WP_200686157.1">
    <property type="nucleotide sequence ID" value="NZ_JAEPRQ010000003.1"/>
</dbReference>
<proteinExistence type="predicted"/>
<dbReference type="Gene3D" id="3.10.180.10">
    <property type="entry name" value="2,3-Dihydroxybiphenyl 1,2-Dioxygenase, domain 1"/>
    <property type="match status" value="1"/>
</dbReference>
<dbReference type="PANTHER" id="PTHR21366">
    <property type="entry name" value="GLYOXALASE FAMILY PROTEIN"/>
    <property type="match status" value="1"/>
</dbReference>
<feature type="domain" description="VOC" evidence="1">
    <location>
        <begin position="12"/>
        <end position="144"/>
    </location>
</feature>
<comment type="caution">
    <text evidence="2">The sequence shown here is derived from an EMBL/GenBank/DDBJ whole genome shotgun (WGS) entry which is preliminary data.</text>
</comment>
<evidence type="ECO:0000313" key="3">
    <source>
        <dbReference type="Proteomes" id="UP000640485"/>
    </source>
</evidence>
<dbReference type="InterPro" id="IPR037523">
    <property type="entry name" value="VOC_core"/>
</dbReference>
<evidence type="ECO:0000259" key="1">
    <source>
        <dbReference type="PROSITE" id="PS51819"/>
    </source>
</evidence>
<dbReference type="EMBL" id="JAEPRQ010000003">
    <property type="protein sequence ID" value="MBK4216362.1"/>
    <property type="molecule type" value="Genomic_DNA"/>
</dbReference>
<organism evidence="2 3">
    <name type="scientific">Paracoccus caeni</name>
    <dbReference type="NCBI Taxonomy" id="657651"/>
    <lineage>
        <taxon>Bacteria</taxon>
        <taxon>Pseudomonadati</taxon>
        <taxon>Pseudomonadota</taxon>
        <taxon>Alphaproteobacteria</taxon>
        <taxon>Rhodobacterales</taxon>
        <taxon>Paracoccaceae</taxon>
        <taxon>Paracoccus</taxon>
    </lineage>
</organism>
<evidence type="ECO:0000313" key="2">
    <source>
        <dbReference type="EMBL" id="MBK4216362.1"/>
    </source>
</evidence>
<reference evidence="2" key="1">
    <citation type="submission" date="2021-01" db="EMBL/GenBank/DDBJ databases">
        <title>Paracoccus amoyensis sp. nov., isolated from the surface seawater along the coast of Xiamen Island, China.</title>
        <authorList>
            <person name="Lyu L."/>
        </authorList>
    </citation>
    <scope>NUCLEOTIDE SEQUENCE</scope>
    <source>
        <strain evidence="2">MJ17</strain>
    </source>
</reference>
<sequence>MSSKTEKAAPPVLGTLESALYADDLEVAKAFWQDVMGLNAFQYVPGRHAFFRISDDPRPQVLLVFRAKATREPPKPGAQLPVPPHGTRGHGHFCLAVAPEALDAWRAHLVESGIEIEADFQWPNGARSIYIRDPAGNSIELADAAIWT</sequence>
<dbReference type="PROSITE" id="PS51819">
    <property type="entry name" value="VOC"/>
    <property type="match status" value="1"/>
</dbReference>
<dbReference type="SUPFAM" id="SSF54593">
    <property type="entry name" value="Glyoxalase/Bleomycin resistance protein/Dihydroxybiphenyl dioxygenase"/>
    <property type="match status" value="1"/>
</dbReference>
<dbReference type="PANTHER" id="PTHR21366:SF22">
    <property type="entry name" value="VOC DOMAIN-CONTAINING PROTEIN"/>
    <property type="match status" value="1"/>
</dbReference>
<keyword evidence="3" id="KW-1185">Reference proteome</keyword>
<dbReference type="InterPro" id="IPR004360">
    <property type="entry name" value="Glyas_Fos-R_dOase_dom"/>
</dbReference>